<dbReference type="SUPFAM" id="SSF51735">
    <property type="entry name" value="NAD(P)-binding Rossmann-fold domains"/>
    <property type="match status" value="1"/>
</dbReference>
<sequence>MALDNITAFQFFGSVALGLVGFKIVSKLLPWAYVNIIGPALLGPKLNIRRMGGWAVITGCTDGIGKAYAKALAKQGFSLVLISRTLSKLEELAKEIENEYKVETKIIDVDFQSGVEIYDKIKARIEGLDIGVLVNNVGISYPHPEYFLDCYQQNPKFLLDIVAVNIHSVTHMCALVLPVMLNRKKGVIINLSSGAGSIPSALLTAYSATKAFVIKFSEDLQTEYRASGITVQCLKPGFVATKMSKIKKASFMIPTPDTYVASALRILGYTTTTAAYLPHEFIQIACAVMRYATCEPFVSNLFFKHLLSLRKRALSRASQKK</sequence>
<dbReference type="InterPro" id="IPR051019">
    <property type="entry name" value="VLCFA-Steroid_DH"/>
</dbReference>
<proteinExistence type="inferred from homology"/>
<dbReference type="GO" id="GO:0005783">
    <property type="term" value="C:endoplasmic reticulum"/>
    <property type="evidence" value="ECO:0007669"/>
    <property type="project" value="TreeGrafter"/>
</dbReference>
<evidence type="ECO:0000256" key="1">
    <source>
        <dbReference type="ARBA" id="ARBA00006484"/>
    </source>
</evidence>
<feature type="transmembrane region" description="Helical" evidence="6">
    <location>
        <begin position="6"/>
        <end position="25"/>
    </location>
</feature>
<keyword evidence="6" id="KW-1133">Transmembrane helix</keyword>
<dbReference type="CTD" id="31703"/>
<comment type="similarity">
    <text evidence="1 4">Belongs to the short-chain dehydrogenases/reductases (SDR) family.</text>
</comment>
<keyword evidence="3" id="KW-0560">Oxidoreductase</keyword>
<dbReference type="EMBL" id="GBXI01016476">
    <property type="protein sequence ID" value="JAC97815.1"/>
    <property type="molecule type" value="Transcribed_RNA"/>
</dbReference>
<reference evidence="7" key="2">
    <citation type="journal article" date="2015" name="Gigascience">
        <title>Reconstructing a comprehensive transcriptome assembly of a white-pupal translocated strain of the pest fruit fly Bactrocera cucurbitae.</title>
        <authorList>
            <person name="Sim S.B."/>
            <person name="Calla B."/>
            <person name="Hall B."/>
            <person name="DeRego T."/>
            <person name="Geib S.M."/>
        </authorList>
    </citation>
    <scope>NUCLEOTIDE SEQUENCE</scope>
</reference>
<dbReference type="PRINTS" id="PR00081">
    <property type="entry name" value="GDHRDH"/>
</dbReference>
<evidence type="ECO:0000256" key="5">
    <source>
        <dbReference type="SAM" id="Coils"/>
    </source>
</evidence>
<evidence type="ECO:0000256" key="2">
    <source>
        <dbReference type="ARBA" id="ARBA00022857"/>
    </source>
</evidence>
<dbReference type="Gene3D" id="3.40.50.720">
    <property type="entry name" value="NAD(P)-binding Rossmann-like Domain"/>
    <property type="match status" value="1"/>
</dbReference>
<gene>
    <name evidence="7" type="primary">hsd17b12</name>
    <name evidence="7" type="ORF">g.774</name>
</gene>
<dbReference type="PANTHER" id="PTHR43899">
    <property type="entry name" value="RH59310P"/>
    <property type="match status" value="1"/>
</dbReference>
<dbReference type="InterPro" id="IPR002347">
    <property type="entry name" value="SDR_fam"/>
</dbReference>
<keyword evidence="5" id="KW-0175">Coiled coil</keyword>
<keyword evidence="6" id="KW-0812">Transmembrane</keyword>
<organism evidence="7">
    <name type="scientific">Zeugodacus cucurbitae</name>
    <name type="common">Melon fruit fly</name>
    <name type="synonym">Bactrocera cucurbitae</name>
    <dbReference type="NCBI Taxonomy" id="28588"/>
    <lineage>
        <taxon>Eukaryota</taxon>
        <taxon>Metazoa</taxon>
        <taxon>Ecdysozoa</taxon>
        <taxon>Arthropoda</taxon>
        <taxon>Hexapoda</taxon>
        <taxon>Insecta</taxon>
        <taxon>Pterygota</taxon>
        <taxon>Neoptera</taxon>
        <taxon>Endopterygota</taxon>
        <taxon>Diptera</taxon>
        <taxon>Brachycera</taxon>
        <taxon>Muscomorpha</taxon>
        <taxon>Tephritoidea</taxon>
        <taxon>Tephritidae</taxon>
        <taxon>Zeugodacus</taxon>
        <taxon>Zeugodacus</taxon>
    </lineage>
</organism>
<dbReference type="GO" id="GO:0016491">
    <property type="term" value="F:oxidoreductase activity"/>
    <property type="evidence" value="ECO:0007669"/>
    <property type="project" value="UniProtKB-KW"/>
</dbReference>
<dbReference type="PIRSF" id="PIRSF000126">
    <property type="entry name" value="11-beta-HSD1"/>
    <property type="match status" value="1"/>
</dbReference>
<keyword evidence="2" id="KW-0521">NADP</keyword>
<protein>
    <submittedName>
        <fullName evidence="7">Estradiol 17-beta-dehydrogenase 12</fullName>
    </submittedName>
</protein>
<evidence type="ECO:0000256" key="4">
    <source>
        <dbReference type="RuleBase" id="RU000363"/>
    </source>
</evidence>
<evidence type="ECO:0000256" key="3">
    <source>
        <dbReference type="ARBA" id="ARBA00023002"/>
    </source>
</evidence>
<dbReference type="Pfam" id="PF00106">
    <property type="entry name" value="adh_short"/>
    <property type="match status" value="1"/>
</dbReference>
<feature type="coiled-coil region" evidence="5">
    <location>
        <begin position="79"/>
        <end position="106"/>
    </location>
</feature>
<dbReference type="AlphaFoldDB" id="A0A0A1WGP3"/>
<dbReference type="GeneID" id="105215509"/>
<dbReference type="CDD" id="cd05356">
    <property type="entry name" value="17beta-HSD1_like_SDR_c"/>
    <property type="match status" value="1"/>
</dbReference>
<dbReference type="PANTHER" id="PTHR43899:SF13">
    <property type="entry name" value="RH59310P"/>
    <property type="match status" value="1"/>
</dbReference>
<accession>A0A0A1WGP3</accession>
<dbReference type="InterPro" id="IPR036291">
    <property type="entry name" value="NAD(P)-bd_dom_sf"/>
</dbReference>
<keyword evidence="6" id="KW-0472">Membrane</keyword>
<name>A0A0A1WGP3_ZEUCU</name>
<dbReference type="FunFam" id="3.40.50.720:FF:000137">
    <property type="entry name" value="Hydroxysteroid (17-beta) dehydrogenase 3"/>
    <property type="match status" value="1"/>
</dbReference>
<dbReference type="PRINTS" id="PR00080">
    <property type="entry name" value="SDRFAMILY"/>
</dbReference>
<reference evidence="7" key="1">
    <citation type="submission" date="2014-11" db="EMBL/GenBank/DDBJ databases">
        <authorList>
            <person name="Geib S."/>
        </authorList>
    </citation>
    <scope>NUCLEOTIDE SEQUENCE</scope>
</reference>
<dbReference type="OrthoDB" id="5545019at2759"/>
<evidence type="ECO:0000313" key="7">
    <source>
        <dbReference type="EMBL" id="JAC97815.1"/>
    </source>
</evidence>
<evidence type="ECO:0000256" key="6">
    <source>
        <dbReference type="SAM" id="Phobius"/>
    </source>
</evidence>